<name>A0A4D7C952_9SPHN</name>
<dbReference type="PANTHER" id="PTHR33987">
    <property type="entry name" value="CALCINEURIN-LIKE METALLO-PHOSPHOESTERASE SUPERFAMILY PROTEIN"/>
    <property type="match status" value="1"/>
</dbReference>
<organism evidence="2 3">
    <name type="scientific">Hankyongella ginsenosidimutans</name>
    <dbReference type="NCBI Taxonomy" id="1763828"/>
    <lineage>
        <taxon>Bacteria</taxon>
        <taxon>Pseudomonadati</taxon>
        <taxon>Pseudomonadota</taxon>
        <taxon>Alphaproteobacteria</taxon>
        <taxon>Sphingomonadales</taxon>
        <taxon>Sphingomonadaceae</taxon>
        <taxon>Hankyongella</taxon>
    </lineage>
</organism>
<sequence length="172" mass="19428">MPYSRERRLLGNFLPDDDPAKTMLGDPQWTWLEAQLRQPADLRVIASSIQVVADGHNFERWGNFPRERQRLYDLIGRTGAKGVVLVSGDRHLGGIYRQTEGVPYSLFELTASSLNLAFGDDTLPDEPVLQRIGRSYRPENFGLIDVDWATRQLTLRIVDKAGQTVRAQTAGF</sequence>
<dbReference type="PANTHER" id="PTHR33987:SF1">
    <property type="entry name" value="CALCINEURIN-LIKE METALLO-PHOSPHOESTERASE SUPERFAMILY PROTEIN"/>
    <property type="match status" value="1"/>
</dbReference>
<protein>
    <recommendedName>
        <fullName evidence="1">PhoD-like phosphatase metallophosphatase domain-containing protein</fullName>
    </recommendedName>
</protein>
<accession>A0A4D7C952</accession>
<dbReference type="InterPro" id="IPR029052">
    <property type="entry name" value="Metallo-depent_PP-like"/>
</dbReference>
<feature type="domain" description="PhoD-like phosphatase metallophosphatase" evidence="1">
    <location>
        <begin position="17"/>
        <end position="98"/>
    </location>
</feature>
<evidence type="ECO:0000259" key="1">
    <source>
        <dbReference type="Pfam" id="PF09423"/>
    </source>
</evidence>
<dbReference type="Pfam" id="PF09423">
    <property type="entry name" value="PhoD"/>
    <property type="match status" value="1"/>
</dbReference>
<keyword evidence="3" id="KW-1185">Reference proteome</keyword>
<reference evidence="3" key="1">
    <citation type="submission" date="2019-04" db="EMBL/GenBank/DDBJ databases">
        <title>Complete genome sequence of Sphingomonas sp. W1-2-3.</title>
        <authorList>
            <person name="Im W.T."/>
        </authorList>
    </citation>
    <scope>NUCLEOTIDE SEQUENCE [LARGE SCALE GENOMIC DNA]</scope>
    <source>
        <strain evidence="3">W1-2-3</strain>
    </source>
</reference>
<dbReference type="Gene3D" id="3.60.21.70">
    <property type="entry name" value="PhoD-like phosphatase"/>
    <property type="match status" value="1"/>
</dbReference>
<dbReference type="InterPro" id="IPR018946">
    <property type="entry name" value="PhoD-like_MPP"/>
</dbReference>
<gene>
    <name evidence="2" type="ORF">E6W36_06630</name>
</gene>
<dbReference type="AlphaFoldDB" id="A0A4D7C952"/>
<dbReference type="SUPFAM" id="SSF56300">
    <property type="entry name" value="Metallo-dependent phosphatases"/>
    <property type="match status" value="1"/>
</dbReference>
<evidence type="ECO:0000313" key="3">
    <source>
        <dbReference type="Proteomes" id="UP000298714"/>
    </source>
</evidence>
<dbReference type="RefSeq" id="WP_222874178.1">
    <property type="nucleotide sequence ID" value="NZ_CP039704.1"/>
</dbReference>
<dbReference type="InterPro" id="IPR038607">
    <property type="entry name" value="PhoD-like_sf"/>
</dbReference>
<evidence type="ECO:0000313" key="2">
    <source>
        <dbReference type="EMBL" id="QCI79343.1"/>
    </source>
</evidence>
<dbReference type="KEGG" id="hgn:E6W36_06630"/>
<dbReference type="EMBL" id="CP039704">
    <property type="protein sequence ID" value="QCI79343.1"/>
    <property type="molecule type" value="Genomic_DNA"/>
</dbReference>
<proteinExistence type="predicted"/>
<dbReference type="Proteomes" id="UP000298714">
    <property type="component" value="Chromosome"/>
</dbReference>